<dbReference type="SUPFAM" id="SSF50978">
    <property type="entry name" value="WD40 repeat-like"/>
    <property type="match status" value="1"/>
</dbReference>
<evidence type="ECO:0000313" key="12">
    <source>
        <dbReference type="Proteomes" id="UP001061958"/>
    </source>
</evidence>
<sequence>MSIQIAASDVIKLILQFLKENGLVESFQALENETGVTYNAPKVPTTQLVSALTNGNWKDLLSHLSGLELSPSFLMDLFEHITLELALDGDYRSAKLMIEKSFPLKNVMQRNDPDRYIRLERTIDSLESGAIDKDSLPFHTLERRQQLSRCLLEEQVPNIPSGQLLALIGQAMKYQYTQGLISPGIEFDLFRGQPQTTSYGMKKKDEKEIGRFDCIQRIQMESGTNIPCAMFSKDGQSFVTGSLDGFIEVWDFLSGKLRLDLSYQVNEEFMMHETSISCLEFSENSQLLISGSIDGQVVVWNFQQGTIIRRFTLPCQPCCLCFKDSQLWVGCSDGVIRLLGLKSGRILKEYMGHTSFVNHILFWDHKQNNNVHNNQKNCLMMSASSDGTIRLWQWDEKVIDASRGGWNPSWSIQMLVPCQGDSYGLIVPCASNRIAIWNREEEKVCTISPEWDSCVVAAVNSFHFIHVITENGYLYSIPWKPEEEKWKDNYRFWKESTIETNIEMKEITGMTIHPNPSLLAIWNRQGKIHFYSTY</sequence>
<evidence type="ECO:0000256" key="6">
    <source>
        <dbReference type="ARBA" id="ARBA00023242"/>
    </source>
</evidence>
<dbReference type="PANTHER" id="PTHR22848">
    <property type="entry name" value="WD40 REPEAT PROTEIN"/>
    <property type="match status" value="1"/>
</dbReference>
<dbReference type="PROSITE" id="PS50082">
    <property type="entry name" value="WD_REPEATS_2"/>
    <property type="match status" value="2"/>
</dbReference>
<dbReference type="InterPro" id="IPR045184">
    <property type="entry name" value="SMU1"/>
</dbReference>
<dbReference type="PROSITE" id="PS50294">
    <property type="entry name" value="WD_REPEATS_REGION"/>
    <property type="match status" value="1"/>
</dbReference>
<evidence type="ECO:0000256" key="8">
    <source>
        <dbReference type="ARBA" id="ARBA00026184"/>
    </source>
</evidence>
<dbReference type="InterPro" id="IPR015943">
    <property type="entry name" value="WD40/YVTN_repeat-like_dom_sf"/>
</dbReference>
<feature type="domain" description="TPL/SMU1 LisH-like dimerisation" evidence="10">
    <location>
        <begin position="7"/>
        <end position="36"/>
    </location>
</feature>
<dbReference type="InterPro" id="IPR054532">
    <property type="entry name" value="TPL_SMU1_LisH-like"/>
</dbReference>
<dbReference type="EMBL" id="BQMJ01000064">
    <property type="protein sequence ID" value="GJQ15076.1"/>
    <property type="molecule type" value="Genomic_DNA"/>
</dbReference>
<dbReference type="InterPro" id="IPR020472">
    <property type="entry name" value="WD40_PAC1"/>
</dbReference>
<dbReference type="AlphaFoldDB" id="A0A9C7Q4A7"/>
<comment type="caution">
    <text evidence="11">The sequence shown here is derived from an EMBL/GenBank/DDBJ whole genome shotgun (WGS) entry which is preliminary data.</text>
</comment>
<accession>A0A9C7Q4A7</accession>
<evidence type="ECO:0000256" key="5">
    <source>
        <dbReference type="ARBA" id="ARBA00023187"/>
    </source>
</evidence>
<dbReference type="GO" id="GO:0000398">
    <property type="term" value="P:mRNA splicing, via spliceosome"/>
    <property type="evidence" value="ECO:0007669"/>
    <property type="project" value="InterPro"/>
</dbReference>
<keyword evidence="4" id="KW-0677">Repeat</keyword>
<dbReference type="InterPro" id="IPR006594">
    <property type="entry name" value="LisH"/>
</dbReference>
<evidence type="ECO:0000256" key="1">
    <source>
        <dbReference type="ARBA" id="ARBA00004324"/>
    </source>
</evidence>
<evidence type="ECO:0000256" key="4">
    <source>
        <dbReference type="ARBA" id="ARBA00022737"/>
    </source>
</evidence>
<evidence type="ECO:0000256" key="3">
    <source>
        <dbReference type="ARBA" id="ARBA00022664"/>
    </source>
</evidence>
<proteinExistence type="inferred from homology"/>
<feature type="repeat" description="WD" evidence="9">
    <location>
        <begin position="269"/>
        <end position="310"/>
    </location>
</feature>
<evidence type="ECO:0000256" key="7">
    <source>
        <dbReference type="ARBA" id="ARBA00025801"/>
    </source>
</evidence>
<gene>
    <name evidence="11" type="ORF">GpartN1_g6867.t1</name>
</gene>
<evidence type="ECO:0000256" key="9">
    <source>
        <dbReference type="PROSITE-ProRule" id="PRU00221"/>
    </source>
</evidence>
<keyword evidence="3" id="KW-0507">mRNA processing</keyword>
<keyword evidence="2 9" id="KW-0853">WD repeat</keyword>
<comment type="subcellular location">
    <subcellularLocation>
        <location evidence="1">Nucleus speckle</location>
    </subcellularLocation>
</comment>
<keyword evidence="6" id="KW-0539">Nucleus</keyword>
<keyword evidence="12" id="KW-1185">Reference proteome</keyword>
<dbReference type="Pfam" id="PF00400">
    <property type="entry name" value="WD40"/>
    <property type="match status" value="3"/>
</dbReference>
<dbReference type="GO" id="GO:0016607">
    <property type="term" value="C:nuclear speck"/>
    <property type="evidence" value="ECO:0007669"/>
    <property type="project" value="UniProtKB-SubCell"/>
</dbReference>
<dbReference type="InterPro" id="IPR019775">
    <property type="entry name" value="WD40_repeat_CS"/>
</dbReference>
<keyword evidence="5" id="KW-0508">mRNA splicing</keyword>
<dbReference type="InterPro" id="IPR001680">
    <property type="entry name" value="WD40_rpt"/>
</dbReference>
<reference evidence="11" key="1">
    <citation type="journal article" date="2022" name="Proc. Natl. Acad. Sci. U.S.A.">
        <title>Life cycle and functional genomics of the unicellular red alga Galdieria for elucidating algal and plant evolution and industrial use.</title>
        <authorList>
            <person name="Hirooka S."/>
            <person name="Itabashi T."/>
            <person name="Ichinose T.M."/>
            <person name="Onuma R."/>
            <person name="Fujiwara T."/>
            <person name="Yamashita S."/>
            <person name="Jong L.W."/>
            <person name="Tomita R."/>
            <person name="Iwane A.H."/>
            <person name="Miyagishima S.Y."/>
        </authorList>
    </citation>
    <scope>NUCLEOTIDE SEQUENCE</scope>
    <source>
        <strain evidence="11">NBRC 102759</strain>
    </source>
</reference>
<dbReference type="PRINTS" id="PR00320">
    <property type="entry name" value="GPROTEINBRPT"/>
</dbReference>
<comment type="similarity">
    <text evidence="7">Belongs to the WD repeat SMU1 family.</text>
</comment>
<dbReference type="Pfam" id="PF17814">
    <property type="entry name" value="LisH_TPL"/>
    <property type="match status" value="1"/>
</dbReference>
<dbReference type="OrthoDB" id="538223at2759"/>
<protein>
    <recommendedName>
        <fullName evidence="8">WD40 repeat-containing protein SMU1</fullName>
    </recommendedName>
</protein>
<dbReference type="Gene3D" id="2.130.10.10">
    <property type="entry name" value="YVTN repeat-like/Quinoprotein amine dehydrogenase"/>
    <property type="match status" value="2"/>
</dbReference>
<dbReference type="Proteomes" id="UP001061958">
    <property type="component" value="Unassembled WGS sequence"/>
</dbReference>
<name>A0A9C7Q4A7_9RHOD</name>
<evidence type="ECO:0000313" key="11">
    <source>
        <dbReference type="EMBL" id="GJQ15076.1"/>
    </source>
</evidence>
<dbReference type="PROSITE" id="PS50896">
    <property type="entry name" value="LISH"/>
    <property type="match status" value="1"/>
</dbReference>
<evidence type="ECO:0000259" key="10">
    <source>
        <dbReference type="Pfam" id="PF17814"/>
    </source>
</evidence>
<dbReference type="SMART" id="SM00667">
    <property type="entry name" value="LisH"/>
    <property type="match status" value="1"/>
</dbReference>
<feature type="repeat" description="WD" evidence="9">
    <location>
        <begin position="231"/>
        <end position="260"/>
    </location>
</feature>
<organism evidence="11 12">
    <name type="scientific">Galdieria partita</name>
    <dbReference type="NCBI Taxonomy" id="83374"/>
    <lineage>
        <taxon>Eukaryota</taxon>
        <taxon>Rhodophyta</taxon>
        <taxon>Bangiophyceae</taxon>
        <taxon>Galdieriales</taxon>
        <taxon>Galdieriaceae</taxon>
        <taxon>Galdieria</taxon>
    </lineage>
</organism>
<dbReference type="InterPro" id="IPR036322">
    <property type="entry name" value="WD40_repeat_dom_sf"/>
</dbReference>
<dbReference type="PROSITE" id="PS00678">
    <property type="entry name" value="WD_REPEATS_1"/>
    <property type="match status" value="1"/>
</dbReference>
<dbReference type="SMART" id="SM00320">
    <property type="entry name" value="WD40"/>
    <property type="match status" value="5"/>
</dbReference>
<evidence type="ECO:0000256" key="2">
    <source>
        <dbReference type="ARBA" id="ARBA00022574"/>
    </source>
</evidence>
<reference evidence="11" key="2">
    <citation type="submission" date="2022-01" db="EMBL/GenBank/DDBJ databases">
        <authorList>
            <person name="Hirooka S."/>
            <person name="Miyagishima S.Y."/>
        </authorList>
    </citation>
    <scope>NUCLEOTIDE SEQUENCE</scope>
    <source>
        <strain evidence="11">NBRC 102759</strain>
    </source>
</reference>